<organism evidence="3 4">
    <name type="scientific">Amphilophus citrinellus</name>
    <name type="common">Midas cichlid</name>
    <name type="synonym">Cichlasoma citrinellum</name>
    <dbReference type="NCBI Taxonomy" id="61819"/>
    <lineage>
        <taxon>Eukaryota</taxon>
        <taxon>Metazoa</taxon>
        <taxon>Chordata</taxon>
        <taxon>Craniata</taxon>
        <taxon>Vertebrata</taxon>
        <taxon>Euteleostomi</taxon>
        <taxon>Actinopterygii</taxon>
        <taxon>Neopterygii</taxon>
        <taxon>Teleostei</taxon>
        <taxon>Neoteleostei</taxon>
        <taxon>Acanthomorphata</taxon>
        <taxon>Ovalentaria</taxon>
        <taxon>Cichlomorphae</taxon>
        <taxon>Cichliformes</taxon>
        <taxon>Cichlidae</taxon>
        <taxon>New World cichlids</taxon>
        <taxon>Cichlasomatinae</taxon>
        <taxon>Heroini</taxon>
        <taxon>Amphilophus</taxon>
    </lineage>
</organism>
<dbReference type="SUPFAM" id="SSF56436">
    <property type="entry name" value="C-type lectin-like"/>
    <property type="match status" value="1"/>
</dbReference>
<dbReference type="InterPro" id="IPR016186">
    <property type="entry name" value="C-type_lectin-like/link_sf"/>
</dbReference>
<name>A0A3Q0SQ15_AMPCI</name>
<dbReference type="Pfam" id="PF00059">
    <property type="entry name" value="Lectin_C"/>
    <property type="match status" value="1"/>
</dbReference>
<dbReference type="SMART" id="SM00034">
    <property type="entry name" value="CLECT"/>
    <property type="match status" value="1"/>
</dbReference>
<accession>A0A3Q0SQ15</accession>
<protein>
    <recommendedName>
        <fullName evidence="2">C-type lectin domain-containing protein</fullName>
    </recommendedName>
</protein>
<dbReference type="CDD" id="cd00037">
    <property type="entry name" value="CLECT"/>
    <property type="match status" value="1"/>
</dbReference>
<dbReference type="InterPro" id="IPR001304">
    <property type="entry name" value="C-type_lectin-like"/>
</dbReference>
<reference evidence="3" key="2">
    <citation type="submission" date="2025-09" db="UniProtKB">
        <authorList>
            <consortium name="Ensembl"/>
        </authorList>
    </citation>
    <scope>IDENTIFICATION</scope>
</reference>
<feature type="domain" description="C-type lectin" evidence="2">
    <location>
        <begin position="47"/>
        <end position="166"/>
    </location>
</feature>
<dbReference type="PANTHER" id="PTHR22803">
    <property type="entry name" value="MANNOSE, PHOSPHOLIPASE, LECTIN RECEPTOR RELATED"/>
    <property type="match status" value="1"/>
</dbReference>
<dbReference type="Proteomes" id="UP000261340">
    <property type="component" value="Unplaced"/>
</dbReference>
<proteinExistence type="predicted"/>
<evidence type="ECO:0000256" key="1">
    <source>
        <dbReference type="ARBA" id="ARBA00023157"/>
    </source>
</evidence>
<dbReference type="STRING" id="61819.ENSACIP00000025391"/>
<dbReference type="Gene3D" id="3.10.100.10">
    <property type="entry name" value="Mannose-Binding Protein A, subunit A"/>
    <property type="match status" value="1"/>
</dbReference>
<reference evidence="3" key="1">
    <citation type="submission" date="2025-08" db="UniProtKB">
        <authorList>
            <consortium name="Ensembl"/>
        </authorList>
    </citation>
    <scope>IDENTIFICATION</scope>
</reference>
<dbReference type="InterPro" id="IPR018378">
    <property type="entry name" value="C-type_lectin_CS"/>
</dbReference>
<evidence type="ECO:0000313" key="4">
    <source>
        <dbReference type="Proteomes" id="UP000261340"/>
    </source>
</evidence>
<dbReference type="InterPro" id="IPR016187">
    <property type="entry name" value="CTDL_fold"/>
</dbReference>
<dbReference type="Ensembl" id="ENSACIT00000026056.1">
    <property type="protein sequence ID" value="ENSACIP00000025391.1"/>
    <property type="gene ID" value="ENSACIG00000019667.1"/>
</dbReference>
<keyword evidence="1" id="KW-1015">Disulfide bond</keyword>
<dbReference type="OMA" id="CISMRAN"/>
<dbReference type="AlphaFoldDB" id="A0A3Q0SQ15"/>
<evidence type="ECO:0000259" key="2">
    <source>
        <dbReference type="PROSITE" id="PS50041"/>
    </source>
</evidence>
<dbReference type="PROSITE" id="PS50041">
    <property type="entry name" value="C_TYPE_LECTIN_2"/>
    <property type="match status" value="1"/>
</dbReference>
<keyword evidence="4" id="KW-1185">Reference proteome</keyword>
<sequence>MREYEYMTCVWVCVCVCVDSSAWVCGLLSIGTCGTWSSKCDDGWTQFNGRCFYYVAEPMTWAKAEANCVSLGGHLASVHNFMEYCRLERLILSISHEEKETWIGGTDAQKEGHWIWSDGTTFQYTNWCPREPNNKGGHQHCLEINYSDGKCWDDVGCNVKRPSVCAKNM</sequence>
<dbReference type="PROSITE" id="PS00615">
    <property type="entry name" value="C_TYPE_LECTIN_1"/>
    <property type="match status" value="1"/>
</dbReference>
<dbReference type="InterPro" id="IPR050111">
    <property type="entry name" value="C-type_lectin/snaclec_domain"/>
</dbReference>
<dbReference type="GeneTree" id="ENSGT00940000161814"/>
<evidence type="ECO:0000313" key="3">
    <source>
        <dbReference type="Ensembl" id="ENSACIP00000025391.1"/>
    </source>
</evidence>